<dbReference type="EMBL" id="CP114203">
    <property type="protein sequence ID" value="WAU03752.1"/>
    <property type="molecule type" value="Genomic_DNA"/>
</dbReference>
<dbReference type="InterPro" id="IPR047589">
    <property type="entry name" value="DUF11_rpt"/>
</dbReference>
<feature type="domain" description="DUF11" evidence="2">
    <location>
        <begin position="207"/>
        <end position="319"/>
    </location>
</feature>
<evidence type="ECO:0000256" key="1">
    <source>
        <dbReference type="SAM" id="MobiDB-lite"/>
    </source>
</evidence>
<name>A0ABY7IXN8_STRNI</name>
<evidence type="ECO:0000313" key="3">
    <source>
        <dbReference type="EMBL" id="WAU03752.1"/>
    </source>
</evidence>
<keyword evidence="4" id="KW-1185">Reference proteome</keyword>
<feature type="region of interest" description="Disordered" evidence="1">
    <location>
        <begin position="47"/>
        <end position="86"/>
    </location>
</feature>
<organism evidence="3 4">
    <name type="scientific">Streptomyces nigrescens</name>
    <dbReference type="NCBI Taxonomy" id="1920"/>
    <lineage>
        <taxon>Bacteria</taxon>
        <taxon>Bacillati</taxon>
        <taxon>Actinomycetota</taxon>
        <taxon>Actinomycetes</taxon>
        <taxon>Kitasatosporales</taxon>
        <taxon>Streptomycetaceae</taxon>
        <taxon>Streptomyces</taxon>
    </lineage>
</organism>
<evidence type="ECO:0000259" key="2">
    <source>
        <dbReference type="Pfam" id="PF01345"/>
    </source>
</evidence>
<evidence type="ECO:0000313" key="4">
    <source>
        <dbReference type="Proteomes" id="UP001210169"/>
    </source>
</evidence>
<feature type="compositionally biased region" description="Low complexity" evidence="1">
    <location>
        <begin position="71"/>
        <end position="85"/>
    </location>
</feature>
<dbReference type="InterPro" id="IPR001434">
    <property type="entry name" value="OmcB-like_DUF11"/>
</dbReference>
<feature type="region of interest" description="Disordered" evidence="1">
    <location>
        <begin position="289"/>
        <end position="324"/>
    </location>
</feature>
<dbReference type="GeneID" id="301331117"/>
<sequence>METRQWTAEMVVCGVFASALFSMSGLALNTVGATIASAAAPSCEQSLSSDSAWDHTGGWKSDDGGSTWADSSESLSPESLSRSMSNLPTSGAQFPFDWSWAGMDGASQAAVVTVSYGSTVHAKLVGPGPNVSPRTATVAAGNSASIKLATGPAQRQSTMYTVTLPDDVASSGNLEFGMDRDESHVSAGYVKNVVIDNVKASSTNCADLEISEYGPSAVQPNGTVDYRIYVTNSGPSAVDYTVTDQLPPDFRGATTTTQGCSTASGTHTCTGTSLPVGSTATIGVQATAPGTADSTLTSNARVTGPLTDRDASNNSSSVTTSVDESLGGSLIDSSAAVGAFGAVSLALGITGWRRRASRVDV</sequence>
<proteinExistence type="predicted"/>
<accession>A0ABY7IXN8</accession>
<protein>
    <submittedName>
        <fullName evidence="3">DUF11 domain-containing protein</fullName>
    </submittedName>
</protein>
<dbReference type="Gene3D" id="2.60.40.10">
    <property type="entry name" value="Immunoglobulins"/>
    <property type="match status" value="1"/>
</dbReference>
<dbReference type="RefSeq" id="WP_277410961.1">
    <property type="nucleotide sequence ID" value="NZ_CP114203.1"/>
</dbReference>
<dbReference type="NCBIfam" id="TIGR01451">
    <property type="entry name" value="B_ant_repeat"/>
    <property type="match status" value="1"/>
</dbReference>
<dbReference type="InterPro" id="IPR013783">
    <property type="entry name" value="Ig-like_fold"/>
</dbReference>
<dbReference type="Proteomes" id="UP001210169">
    <property type="component" value="Chromosome"/>
</dbReference>
<gene>
    <name evidence="3" type="ORF">STRNI_001927</name>
</gene>
<feature type="compositionally biased region" description="Polar residues" evidence="1">
    <location>
        <begin position="292"/>
        <end position="301"/>
    </location>
</feature>
<dbReference type="Pfam" id="PF01345">
    <property type="entry name" value="DUF11"/>
    <property type="match status" value="1"/>
</dbReference>
<feature type="compositionally biased region" description="Low complexity" evidence="1">
    <location>
        <begin position="312"/>
        <end position="322"/>
    </location>
</feature>
<reference evidence="3 4" key="1">
    <citation type="submission" date="2022-12" db="EMBL/GenBank/DDBJ databases">
        <authorList>
            <person name="Ruckert C."/>
            <person name="Busche T."/>
            <person name="Kalinowski J."/>
            <person name="Wittmann C."/>
        </authorList>
    </citation>
    <scope>NUCLEOTIDE SEQUENCE [LARGE SCALE GENOMIC DNA]</scope>
    <source>
        <strain evidence="3 4">DSM 40276</strain>
    </source>
</reference>